<evidence type="ECO:0000313" key="4">
    <source>
        <dbReference type="Proteomes" id="UP001320420"/>
    </source>
</evidence>
<evidence type="ECO:0000256" key="2">
    <source>
        <dbReference type="SAM" id="Phobius"/>
    </source>
</evidence>
<evidence type="ECO:0000256" key="1">
    <source>
        <dbReference type="SAM" id="MobiDB-lite"/>
    </source>
</evidence>
<feature type="compositionally biased region" description="Polar residues" evidence="1">
    <location>
        <begin position="171"/>
        <end position="180"/>
    </location>
</feature>
<proteinExistence type="predicted"/>
<dbReference type="EMBL" id="JAKJXP020000100">
    <property type="protein sequence ID" value="KAK7746160.1"/>
    <property type="molecule type" value="Genomic_DNA"/>
</dbReference>
<gene>
    <name evidence="3" type="ORF">SLS62_009450</name>
</gene>
<protein>
    <recommendedName>
        <fullName evidence="5">Apple domain-containing protein</fullName>
    </recommendedName>
</protein>
<dbReference type="AlphaFoldDB" id="A0AAN9UDI1"/>
<reference evidence="3 4" key="1">
    <citation type="submission" date="2024-02" db="EMBL/GenBank/DDBJ databases">
        <title>De novo assembly and annotation of 12 fungi associated with fruit tree decline syndrome in Ontario, Canada.</title>
        <authorList>
            <person name="Sulman M."/>
            <person name="Ellouze W."/>
            <person name="Ilyukhin E."/>
        </authorList>
    </citation>
    <scope>NUCLEOTIDE SEQUENCE [LARGE SCALE GENOMIC DNA]</scope>
    <source>
        <strain evidence="3 4">M11/M66-122</strain>
    </source>
</reference>
<accession>A0AAN9UDI1</accession>
<keyword evidence="2" id="KW-0472">Membrane</keyword>
<evidence type="ECO:0000313" key="3">
    <source>
        <dbReference type="EMBL" id="KAK7746160.1"/>
    </source>
</evidence>
<keyword evidence="2" id="KW-0812">Transmembrane</keyword>
<comment type="caution">
    <text evidence="3">The sequence shown here is derived from an EMBL/GenBank/DDBJ whole genome shotgun (WGS) entry which is preliminary data.</text>
</comment>
<name>A0AAN9UDI1_9PEZI</name>
<feature type="transmembrane region" description="Helical" evidence="2">
    <location>
        <begin position="133"/>
        <end position="158"/>
    </location>
</feature>
<evidence type="ECO:0008006" key="5">
    <source>
        <dbReference type="Google" id="ProtNLM"/>
    </source>
</evidence>
<sequence length="331" mass="35043">MSHKRVSLLSQPGLEVVIPTTPEPPPKILVQGPAVPEKDCCPSSISPLLARGRNRPNLQIPKSAWSDSPVSEYGSLFPRSAYYRQSYWPATRGPAGTAAAAAQDDSTNRWPSSNGRYSRAERRTFAFLGRRKFWLILTPIFLLLAISLAVGLGVGLGFESIGGTSSGTSSNQRQTPSEPSDGTAGGSADVAAESMSPAAARPTSTAASPTESVLVLAPTPITCPQANGTAYQASGSEPAFLVLCDTTYRGVGASSSSSATSSSTKSKDTESVEECIDVCGEDSSCAGASWGKAQGKFTCWMEESLLEGNGTREEPEWFFVVKQARRKQELY</sequence>
<dbReference type="Proteomes" id="UP001320420">
    <property type="component" value="Unassembled WGS sequence"/>
</dbReference>
<keyword evidence="2" id="KW-1133">Transmembrane helix</keyword>
<organism evidence="3 4">
    <name type="scientific">Diatrype stigma</name>
    <dbReference type="NCBI Taxonomy" id="117547"/>
    <lineage>
        <taxon>Eukaryota</taxon>
        <taxon>Fungi</taxon>
        <taxon>Dikarya</taxon>
        <taxon>Ascomycota</taxon>
        <taxon>Pezizomycotina</taxon>
        <taxon>Sordariomycetes</taxon>
        <taxon>Xylariomycetidae</taxon>
        <taxon>Xylariales</taxon>
        <taxon>Diatrypaceae</taxon>
        <taxon>Diatrype</taxon>
    </lineage>
</organism>
<keyword evidence="4" id="KW-1185">Reference proteome</keyword>
<feature type="compositionally biased region" description="Low complexity" evidence="1">
    <location>
        <begin position="196"/>
        <end position="210"/>
    </location>
</feature>
<feature type="region of interest" description="Disordered" evidence="1">
    <location>
        <begin position="163"/>
        <end position="211"/>
    </location>
</feature>